<feature type="transmembrane region" description="Helical" evidence="2">
    <location>
        <begin position="133"/>
        <end position="154"/>
    </location>
</feature>
<proteinExistence type="predicted"/>
<evidence type="ECO:0000313" key="3">
    <source>
        <dbReference type="EMBL" id="PFX21600.1"/>
    </source>
</evidence>
<keyword evidence="4" id="KW-1185">Reference proteome</keyword>
<dbReference type="SUPFAM" id="SSF57501">
    <property type="entry name" value="Cystine-knot cytokines"/>
    <property type="match status" value="2"/>
</dbReference>
<feature type="compositionally biased region" description="Basic and acidic residues" evidence="1">
    <location>
        <begin position="273"/>
        <end position="293"/>
    </location>
</feature>
<name>A0A2B4RYG8_STYPI</name>
<evidence type="ECO:0000256" key="1">
    <source>
        <dbReference type="SAM" id="MobiDB-lite"/>
    </source>
</evidence>
<dbReference type="OrthoDB" id="5989594at2759"/>
<keyword evidence="2" id="KW-0812">Transmembrane</keyword>
<dbReference type="PANTHER" id="PTHR33995">
    <property type="entry name" value="PROTEIN CBG18546"/>
    <property type="match status" value="1"/>
</dbReference>
<sequence length="421" mass="48447">MAINEKDACRFRDLYSKDKLPIKIYPFQKGRQYQYPKRRLESCVSQSQSYRCRSGGTPVDKRGLIRLCTECNRVTELKDGVFPKFINEVKCVSGHCLDHQGLCVQRSLEFTFIYFTKEYVWHQTISDDPPLHVYVEIMSLVLFLVVVSAMLPASSGRTRVVRPRRTRTSRRPVITSRPKIREADCGRIVNTIPKYRGRLLGRNRHLCVRLNETQLITKLRISGGGFNPRYMAINRTDSCRFQDLAIADELPAPAATSSETQSHRPRQIQQDSAGKDFSRSLDDPEVRKEEGSRQKRMTSSSPSSTLRGCWSRGSTVDDTNLRRLCTECAATTKLPSKVFPPFINEVICDSSERLCFRAIGRCVQRYIKFTFLRQTGEFERDDALSKLLGISVYMEEWEDYEQDIRSCCECRVFSIPFFGGK</sequence>
<reference evidence="4" key="1">
    <citation type="journal article" date="2017" name="bioRxiv">
        <title>Comparative analysis of the genomes of Stylophora pistillata and Acropora digitifera provides evidence for extensive differences between species of corals.</title>
        <authorList>
            <person name="Voolstra C.R."/>
            <person name="Li Y."/>
            <person name="Liew Y.J."/>
            <person name="Baumgarten S."/>
            <person name="Zoccola D."/>
            <person name="Flot J.-F."/>
            <person name="Tambutte S."/>
            <person name="Allemand D."/>
            <person name="Aranda M."/>
        </authorList>
    </citation>
    <scope>NUCLEOTIDE SEQUENCE [LARGE SCALE GENOMIC DNA]</scope>
</reference>
<feature type="compositionally biased region" description="Polar residues" evidence="1">
    <location>
        <begin position="297"/>
        <end position="309"/>
    </location>
</feature>
<dbReference type="PANTHER" id="PTHR33995:SF7">
    <property type="entry name" value="BURSICON SUBUNIT ALPHA-RELATED"/>
    <property type="match status" value="1"/>
</dbReference>
<evidence type="ECO:0000256" key="2">
    <source>
        <dbReference type="SAM" id="Phobius"/>
    </source>
</evidence>
<evidence type="ECO:0000313" key="4">
    <source>
        <dbReference type="Proteomes" id="UP000225706"/>
    </source>
</evidence>
<keyword evidence="2" id="KW-0472">Membrane</keyword>
<feature type="region of interest" description="Disordered" evidence="1">
    <location>
        <begin position="253"/>
        <end position="309"/>
    </location>
</feature>
<comment type="caution">
    <text evidence="3">The sequence shown here is derived from an EMBL/GenBank/DDBJ whole genome shotgun (WGS) entry which is preliminary data.</text>
</comment>
<organism evidence="3 4">
    <name type="scientific">Stylophora pistillata</name>
    <name type="common">Smooth cauliflower coral</name>
    <dbReference type="NCBI Taxonomy" id="50429"/>
    <lineage>
        <taxon>Eukaryota</taxon>
        <taxon>Metazoa</taxon>
        <taxon>Cnidaria</taxon>
        <taxon>Anthozoa</taxon>
        <taxon>Hexacorallia</taxon>
        <taxon>Scleractinia</taxon>
        <taxon>Astrocoeniina</taxon>
        <taxon>Pocilloporidae</taxon>
        <taxon>Stylophora</taxon>
    </lineage>
</organism>
<protein>
    <submittedName>
        <fullName evidence="3">Uncharacterized protein</fullName>
    </submittedName>
</protein>
<dbReference type="InterPro" id="IPR029034">
    <property type="entry name" value="Cystine-knot_cytokine"/>
</dbReference>
<dbReference type="EMBL" id="LSMT01000271">
    <property type="protein sequence ID" value="PFX21600.1"/>
    <property type="molecule type" value="Genomic_DNA"/>
</dbReference>
<accession>A0A2B4RYG8</accession>
<dbReference type="AlphaFoldDB" id="A0A2B4RYG8"/>
<keyword evidence="2" id="KW-1133">Transmembrane helix</keyword>
<gene>
    <name evidence="3" type="ORF">AWC38_SpisGene13930</name>
</gene>
<dbReference type="Proteomes" id="UP000225706">
    <property type="component" value="Unassembled WGS sequence"/>
</dbReference>